<sequence length="245" mass="28141">MMEKNDFKQAMRATLDEHLTLANPLFKHLLNEQQPNTELLKFTTLQGYQLTKYFLTYIEHIFFYCPLPRHKTILLHNLYEEETGALSRTKNHVVLMQDFVRALGISDDEREAAKPLAATQELIDYRLNAVKDTTRLHIGAAAVLVASEGQNLETVGEEARHNILGKVYDLKEEDLLFFSVHQKEDVGHVKQGLAYLADLCTTEEMQQESITAIDHTCRLFYNMYQGIYEHFGLHQLETEAVGEPA</sequence>
<keyword evidence="3" id="KW-1185">Reference proteome</keyword>
<dbReference type="InterPro" id="IPR016084">
    <property type="entry name" value="Haem_Oase-like_multi-hlx"/>
</dbReference>
<dbReference type="OrthoDB" id="8617600at2"/>
<dbReference type="InterPro" id="IPR039068">
    <property type="entry name" value="PqqC-like"/>
</dbReference>
<dbReference type="Pfam" id="PF14518">
    <property type="entry name" value="Haem_oxygenas_2"/>
    <property type="match status" value="1"/>
</dbReference>
<dbReference type="Proteomes" id="UP000202440">
    <property type="component" value="Chromosome"/>
</dbReference>
<dbReference type="EMBL" id="CP022530">
    <property type="protein sequence ID" value="ASP40801.1"/>
    <property type="molecule type" value="Genomic_DNA"/>
</dbReference>
<dbReference type="PANTHER" id="PTHR40279:SF3">
    <property type="entry name" value="4-AMINOBENZOATE SYNTHASE"/>
    <property type="match status" value="1"/>
</dbReference>
<name>A0A222FQW8_9GAMM</name>
<protein>
    <submittedName>
        <fullName evidence="2">Pyrroloquinoline quinone biosynthesis protein PqqC</fullName>
    </submittedName>
</protein>
<organism evidence="2 3">
    <name type="scientific">Bacterioplanes sanyensis</name>
    <dbReference type="NCBI Taxonomy" id="1249553"/>
    <lineage>
        <taxon>Bacteria</taxon>
        <taxon>Pseudomonadati</taxon>
        <taxon>Pseudomonadota</taxon>
        <taxon>Gammaproteobacteria</taxon>
        <taxon>Oceanospirillales</taxon>
        <taxon>Oceanospirillaceae</taxon>
        <taxon>Bacterioplanes</taxon>
    </lineage>
</organism>
<evidence type="ECO:0000313" key="2">
    <source>
        <dbReference type="EMBL" id="ASP40801.1"/>
    </source>
</evidence>
<evidence type="ECO:0000313" key="3">
    <source>
        <dbReference type="Proteomes" id="UP000202440"/>
    </source>
</evidence>
<proteinExistence type="predicted"/>
<dbReference type="AlphaFoldDB" id="A0A222FQW8"/>
<keyword evidence="1" id="KW-0560">Oxidoreductase</keyword>
<dbReference type="SMART" id="SM01236">
    <property type="entry name" value="Haem_oxygenase_2"/>
    <property type="match status" value="1"/>
</dbReference>
<dbReference type="SUPFAM" id="SSF48613">
    <property type="entry name" value="Heme oxygenase-like"/>
    <property type="match status" value="1"/>
</dbReference>
<dbReference type="GO" id="GO:0016491">
    <property type="term" value="F:oxidoreductase activity"/>
    <property type="evidence" value="ECO:0007669"/>
    <property type="project" value="UniProtKB-KW"/>
</dbReference>
<accession>A0A222FQW8</accession>
<evidence type="ECO:0000256" key="1">
    <source>
        <dbReference type="ARBA" id="ARBA00023002"/>
    </source>
</evidence>
<dbReference type="PANTHER" id="PTHR40279">
    <property type="entry name" value="PQQC-LIKE PROTEIN"/>
    <property type="match status" value="1"/>
</dbReference>
<reference evidence="2 3" key="1">
    <citation type="submission" date="2017-07" db="EMBL/GenBank/DDBJ databases">
        <title>Annotated genome sequence of Bacterioplanes sanyensis isolated from Red Sea.</title>
        <authorList>
            <person name="Rehman Z.U."/>
        </authorList>
    </citation>
    <scope>NUCLEOTIDE SEQUENCE [LARGE SCALE GENOMIC DNA]</scope>
    <source>
        <strain evidence="2 3">NV9</strain>
    </source>
</reference>
<dbReference type="KEGG" id="bsan:CHH28_02125"/>
<dbReference type="Gene3D" id="1.20.910.10">
    <property type="entry name" value="Heme oxygenase-like"/>
    <property type="match status" value="1"/>
</dbReference>
<gene>
    <name evidence="2" type="ORF">CHH28_02125</name>
</gene>